<evidence type="ECO:0000313" key="2">
    <source>
        <dbReference type="EMBL" id="WGX77763.1"/>
    </source>
</evidence>
<dbReference type="InterPro" id="IPR021560">
    <property type="entry name" value="DUF3021"/>
</dbReference>
<protein>
    <submittedName>
        <fullName evidence="2">DUF3021 family protein</fullName>
    </submittedName>
</protein>
<feature type="transmembrane region" description="Helical" evidence="1">
    <location>
        <begin position="36"/>
        <end position="53"/>
    </location>
</feature>
<feature type="transmembrane region" description="Helical" evidence="1">
    <location>
        <begin position="93"/>
        <end position="110"/>
    </location>
</feature>
<keyword evidence="1" id="KW-0472">Membrane</keyword>
<evidence type="ECO:0000256" key="1">
    <source>
        <dbReference type="SAM" id="Phobius"/>
    </source>
</evidence>
<feature type="transmembrane region" description="Helical" evidence="1">
    <location>
        <begin position="7"/>
        <end position="24"/>
    </location>
</feature>
<dbReference type="Pfam" id="PF11457">
    <property type="entry name" value="DUF3021"/>
    <property type="match status" value="1"/>
</dbReference>
<gene>
    <name evidence="2" type="ORF">QJS64_21785</name>
</gene>
<keyword evidence="3" id="KW-1185">Reference proteome</keyword>
<accession>A0ABY8RAT7</accession>
<sequence>MNLLNRVFIGLGIGPFVYLTMLYANGPSHIVTRADINGLAVMSILISLTTVIFDIEKLNYVFALVLHYISVNFILLLISFMNSDSNLKFTIQHFLNVFIIYLISWVIVVFKSKIYARKLNSYLKQL</sequence>
<keyword evidence="2" id="KW-0614">Plasmid</keyword>
<geneLocation type="plasmid" evidence="2 3">
    <name>unnamed6</name>
</geneLocation>
<name>A0ABY8RAT7_PARBF</name>
<feature type="transmembrane region" description="Helical" evidence="1">
    <location>
        <begin position="60"/>
        <end position="81"/>
    </location>
</feature>
<organism evidence="2 3">
    <name type="scientific">Paraclostridium bifermentans</name>
    <name type="common">Clostridium bifermentans</name>
    <dbReference type="NCBI Taxonomy" id="1490"/>
    <lineage>
        <taxon>Bacteria</taxon>
        <taxon>Bacillati</taxon>
        <taxon>Bacillota</taxon>
        <taxon>Clostridia</taxon>
        <taxon>Peptostreptococcales</taxon>
        <taxon>Peptostreptococcaceae</taxon>
        <taxon>Paraclostridium</taxon>
    </lineage>
</organism>
<dbReference type="Proteomes" id="UP001239169">
    <property type="component" value="Plasmid unnamed6"/>
</dbReference>
<evidence type="ECO:0000313" key="3">
    <source>
        <dbReference type="Proteomes" id="UP001239169"/>
    </source>
</evidence>
<proteinExistence type="predicted"/>
<keyword evidence="1" id="KW-0812">Transmembrane</keyword>
<keyword evidence="1" id="KW-1133">Transmembrane helix</keyword>
<reference evidence="2 3" key="1">
    <citation type="submission" date="2023-04" db="EMBL/GenBank/DDBJ databases">
        <title>Bacteria Genome Submission.</title>
        <authorList>
            <person name="Isaac P."/>
        </authorList>
    </citation>
    <scope>NUCLEOTIDE SEQUENCE [LARGE SCALE GENOMIC DNA]</scope>
    <source>
        <strain evidence="2 3">SampleS7P1</strain>
        <plasmid evidence="2 3">unnamed6</plasmid>
    </source>
</reference>
<dbReference type="EMBL" id="CP124691">
    <property type="protein sequence ID" value="WGX77763.1"/>
    <property type="molecule type" value="Genomic_DNA"/>
</dbReference>